<dbReference type="EMBL" id="GBRH01262430">
    <property type="protein sequence ID" value="JAD35465.1"/>
    <property type="molecule type" value="Transcribed_RNA"/>
</dbReference>
<protein>
    <submittedName>
        <fullName evidence="1">Uncharacterized protein</fullName>
    </submittedName>
</protein>
<evidence type="ECO:0000313" key="1">
    <source>
        <dbReference type="EMBL" id="JAD35465.1"/>
    </source>
</evidence>
<dbReference type="AlphaFoldDB" id="A0A0A8ZFD4"/>
<sequence>MPFSTEPEISGVLLISQNCMEFPNCKVRSGKFFCPVSILTCLYE</sequence>
<reference evidence="1" key="2">
    <citation type="journal article" date="2015" name="Data Brief">
        <title>Shoot transcriptome of the giant reed, Arundo donax.</title>
        <authorList>
            <person name="Barrero R.A."/>
            <person name="Guerrero F.D."/>
            <person name="Moolhuijzen P."/>
            <person name="Goolsby J.A."/>
            <person name="Tidwell J."/>
            <person name="Bellgard S.E."/>
            <person name="Bellgard M.I."/>
        </authorList>
    </citation>
    <scope>NUCLEOTIDE SEQUENCE</scope>
    <source>
        <tissue evidence="1">Shoot tissue taken approximately 20 cm above the soil surface</tissue>
    </source>
</reference>
<proteinExistence type="predicted"/>
<organism evidence="1">
    <name type="scientific">Arundo donax</name>
    <name type="common">Giant reed</name>
    <name type="synonym">Donax arundinaceus</name>
    <dbReference type="NCBI Taxonomy" id="35708"/>
    <lineage>
        <taxon>Eukaryota</taxon>
        <taxon>Viridiplantae</taxon>
        <taxon>Streptophyta</taxon>
        <taxon>Embryophyta</taxon>
        <taxon>Tracheophyta</taxon>
        <taxon>Spermatophyta</taxon>
        <taxon>Magnoliopsida</taxon>
        <taxon>Liliopsida</taxon>
        <taxon>Poales</taxon>
        <taxon>Poaceae</taxon>
        <taxon>PACMAD clade</taxon>
        <taxon>Arundinoideae</taxon>
        <taxon>Arundineae</taxon>
        <taxon>Arundo</taxon>
    </lineage>
</organism>
<accession>A0A0A8ZFD4</accession>
<name>A0A0A8ZFD4_ARUDO</name>
<reference evidence="1" key="1">
    <citation type="submission" date="2014-09" db="EMBL/GenBank/DDBJ databases">
        <authorList>
            <person name="Magalhaes I.L.F."/>
            <person name="Oliveira U."/>
            <person name="Santos F.R."/>
            <person name="Vidigal T.H.D.A."/>
            <person name="Brescovit A.D."/>
            <person name="Santos A.J."/>
        </authorList>
    </citation>
    <scope>NUCLEOTIDE SEQUENCE</scope>
    <source>
        <tissue evidence="1">Shoot tissue taken approximately 20 cm above the soil surface</tissue>
    </source>
</reference>